<dbReference type="Proteomes" id="UP000664164">
    <property type="component" value="Unassembled WGS sequence"/>
</dbReference>
<dbReference type="EMBL" id="JAFNLL010000005">
    <property type="protein sequence ID" value="MBO1267087.1"/>
    <property type="molecule type" value="Genomic_DNA"/>
</dbReference>
<keyword evidence="2" id="KW-1185">Reference proteome</keyword>
<organism evidence="1 2">
    <name type="scientific">Arthrobacter cavernae</name>
    <dbReference type="NCBI Taxonomy" id="2817681"/>
    <lineage>
        <taxon>Bacteria</taxon>
        <taxon>Bacillati</taxon>
        <taxon>Actinomycetota</taxon>
        <taxon>Actinomycetes</taxon>
        <taxon>Micrococcales</taxon>
        <taxon>Micrococcaceae</taxon>
        <taxon>Arthrobacter</taxon>
    </lineage>
</organism>
<dbReference type="AlphaFoldDB" id="A0A939KHY6"/>
<dbReference type="RefSeq" id="WP_207614914.1">
    <property type="nucleotide sequence ID" value="NZ_JAFNLL010000005.1"/>
</dbReference>
<evidence type="ECO:0000313" key="2">
    <source>
        <dbReference type="Proteomes" id="UP000664164"/>
    </source>
</evidence>
<protein>
    <submittedName>
        <fullName evidence="1">Uncharacterized protein</fullName>
    </submittedName>
</protein>
<name>A0A939KHY6_9MICC</name>
<gene>
    <name evidence="1" type="ORF">J1902_03680</name>
</gene>
<reference evidence="1" key="1">
    <citation type="submission" date="2021-03" db="EMBL/GenBank/DDBJ databases">
        <title>A new species, PO-11, isolated from a karst cave deposit.</title>
        <authorList>
            <person name="Zhaoxiaoyong W."/>
        </authorList>
    </citation>
    <scope>NUCLEOTIDE SEQUENCE</scope>
    <source>
        <strain evidence="1">PO-11</strain>
    </source>
</reference>
<comment type="caution">
    <text evidence="1">The sequence shown here is derived from an EMBL/GenBank/DDBJ whole genome shotgun (WGS) entry which is preliminary data.</text>
</comment>
<accession>A0A939KHY6</accession>
<evidence type="ECO:0000313" key="1">
    <source>
        <dbReference type="EMBL" id="MBO1267087.1"/>
    </source>
</evidence>
<sequence length="60" mass="6464">MSVSETQTSKTGLYVHKESGAELVAVSDIQGDAFVHLGYEYKGEYKEAPAAEVEAKKGTK</sequence>
<proteinExistence type="predicted"/>